<dbReference type="Proteomes" id="UP001556367">
    <property type="component" value="Unassembled WGS sequence"/>
</dbReference>
<dbReference type="EMBL" id="JASNQZ010000017">
    <property type="protein sequence ID" value="KAL0945674.1"/>
    <property type="molecule type" value="Genomic_DNA"/>
</dbReference>
<gene>
    <name evidence="2" type="ORF">HGRIS_014825</name>
</gene>
<comment type="caution">
    <text evidence="2">The sequence shown here is derived from an EMBL/GenBank/DDBJ whole genome shotgun (WGS) entry which is preliminary data.</text>
</comment>
<evidence type="ECO:0000256" key="1">
    <source>
        <dbReference type="SAM" id="MobiDB-lite"/>
    </source>
</evidence>
<evidence type="ECO:0000313" key="2">
    <source>
        <dbReference type="EMBL" id="KAL0945674.1"/>
    </source>
</evidence>
<evidence type="ECO:0000313" key="3">
    <source>
        <dbReference type="Proteomes" id="UP001556367"/>
    </source>
</evidence>
<protein>
    <submittedName>
        <fullName evidence="2">Uncharacterized protein</fullName>
    </submittedName>
</protein>
<proteinExistence type="predicted"/>
<feature type="region of interest" description="Disordered" evidence="1">
    <location>
        <begin position="36"/>
        <end position="63"/>
    </location>
</feature>
<accession>A0ABR3IQZ1</accession>
<organism evidence="2 3">
    <name type="scientific">Hohenbuehelia grisea</name>
    <dbReference type="NCBI Taxonomy" id="104357"/>
    <lineage>
        <taxon>Eukaryota</taxon>
        <taxon>Fungi</taxon>
        <taxon>Dikarya</taxon>
        <taxon>Basidiomycota</taxon>
        <taxon>Agaricomycotina</taxon>
        <taxon>Agaricomycetes</taxon>
        <taxon>Agaricomycetidae</taxon>
        <taxon>Agaricales</taxon>
        <taxon>Pleurotineae</taxon>
        <taxon>Pleurotaceae</taxon>
        <taxon>Hohenbuehelia</taxon>
    </lineage>
</organism>
<keyword evidence="3" id="KW-1185">Reference proteome</keyword>
<name>A0ABR3IQZ1_9AGAR</name>
<sequence length="63" mass="6250">MAASDDDYAPALPPDLATSWAAAGPSQTRIGSAMPIAGAHYADDDSDDNVGPMPLPTGAGHGL</sequence>
<reference evidence="3" key="1">
    <citation type="submission" date="2024-06" db="EMBL/GenBank/DDBJ databases">
        <title>Multi-omics analyses provide insights into the biosynthesis of the anticancer antibiotic pleurotin in Hohenbuehelia grisea.</title>
        <authorList>
            <person name="Weaver J.A."/>
            <person name="Alberti F."/>
        </authorList>
    </citation>
    <scope>NUCLEOTIDE SEQUENCE [LARGE SCALE GENOMIC DNA]</scope>
    <source>
        <strain evidence="3">T-177</strain>
    </source>
</reference>